<evidence type="ECO:0000313" key="2">
    <source>
        <dbReference type="EMBL" id="ELR70143.1"/>
    </source>
</evidence>
<gene>
    <name evidence="2" type="ORF">C900_03828</name>
</gene>
<sequence>MKITVVVLLFLCLSEVSQSQIPAWYQHEMNRKVGVWVADNSAYKHEHEPIDAYGIEWKWCIAKNCLSGELFSIKKGERTDRYWYFSQYWDFESGKPTLIQVNSFGTVGRGTVDMLKEDKT</sequence>
<dbReference type="Proteomes" id="UP000011135">
    <property type="component" value="Unassembled WGS sequence"/>
</dbReference>
<dbReference type="OrthoDB" id="1440700at2"/>
<keyword evidence="3" id="KW-1185">Reference proteome</keyword>
<keyword evidence="1" id="KW-0732">Signal</keyword>
<reference evidence="2 3" key="1">
    <citation type="submission" date="2012-12" db="EMBL/GenBank/DDBJ databases">
        <title>Genome assembly of Fulvivirga imtechensis AK7.</title>
        <authorList>
            <person name="Nupur N."/>
            <person name="Khatri I."/>
            <person name="Kumar R."/>
            <person name="Subramanian S."/>
            <person name="Pinnaka A."/>
        </authorList>
    </citation>
    <scope>NUCLEOTIDE SEQUENCE [LARGE SCALE GENOMIC DNA]</scope>
    <source>
        <strain evidence="2 3">AK7</strain>
    </source>
</reference>
<feature type="chain" id="PRO_5003993359" evidence="1">
    <location>
        <begin position="20"/>
        <end position="120"/>
    </location>
</feature>
<feature type="signal peptide" evidence="1">
    <location>
        <begin position="1"/>
        <end position="19"/>
    </location>
</feature>
<comment type="caution">
    <text evidence="2">The sequence shown here is derived from an EMBL/GenBank/DDBJ whole genome shotgun (WGS) entry which is preliminary data.</text>
</comment>
<protein>
    <submittedName>
        <fullName evidence="2">Uncharacterized protein</fullName>
    </submittedName>
</protein>
<dbReference type="EMBL" id="AMZN01000055">
    <property type="protein sequence ID" value="ELR70143.1"/>
    <property type="molecule type" value="Genomic_DNA"/>
</dbReference>
<accession>L8JPK5</accession>
<dbReference type="RefSeq" id="WP_009581234.1">
    <property type="nucleotide sequence ID" value="NZ_AMZN01000055.1"/>
</dbReference>
<name>L8JPK5_9BACT</name>
<organism evidence="2 3">
    <name type="scientific">Fulvivirga imtechensis AK7</name>
    <dbReference type="NCBI Taxonomy" id="1237149"/>
    <lineage>
        <taxon>Bacteria</taxon>
        <taxon>Pseudomonadati</taxon>
        <taxon>Bacteroidota</taxon>
        <taxon>Cytophagia</taxon>
        <taxon>Cytophagales</taxon>
        <taxon>Fulvivirgaceae</taxon>
        <taxon>Fulvivirga</taxon>
    </lineage>
</organism>
<evidence type="ECO:0000313" key="3">
    <source>
        <dbReference type="Proteomes" id="UP000011135"/>
    </source>
</evidence>
<evidence type="ECO:0000256" key="1">
    <source>
        <dbReference type="SAM" id="SignalP"/>
    </source>
</evidence>
<dbReference type="AlphaFoldDB" id="L8JPK5"/>
<proteinExistence type="predicted"/>